<dbReference type="RefSeq" id="WP_013335314.1">
    <property type="nucleotide sequence ID" value="NC_014537.1"/>
</dbReference>
<name>E1QSS2_VULDI</name>
<keyword evidence="3" id="KW-1185">Reference proteome</keyword>
<evidence type="ECO:0000256" key="1">
    <source>
        <dbReference type="SAM" id="Coils"/>
    </source>
</evidence>
<dbReference type="GeneID" id="9751093"/>
<dbReference type="SUPFAM" id="SSF52540">
    <property type="entry name" value="P-loop containing nucleoside triphosphate hydrolases"/>
    <property type="match status" value="1"/>
</dbReference>
<reference evidence="2 3" key="1">
    <citation type="journal article" date="2010" name="Stand. Genomic Sci.">
        <title>Complete genome sequence of Vulcanisaeta distributa type strain (IC-017).</title>
        <authorList>
            <person name="Mavromatis K."/>
            <person name="Sikorski J."/>
            <person name="Pabst E."/>
            <person name="Teshima H."/>
            <person name="Lapidus A."/>
            <person name="Lucas S."/>
            <person name="Nolan M."/>
            <person name="Glavina Del Rio T."/>
            <person name="Cheng J.F."/>
            <person name="Bruce D."/>
            <person name="Goodwin L."/>
            <person name="Pitluck S."/>
            <person name="Liolios K."/>
            <person name="Ivanova N."/>
            <person name="Mikhailova N."/>
            <person name="Pati A."/>
            <person name="Chen A."/>
            <person name="Palaniappan K."/>
            <person name="Land M."/>
            <person name="Hauser L."/>
            <person name="Chang Y.J."/>
            <person name="Jeffries C.D."/>
            <person name="Rohde M."/>
            <person name="Spring S."/>
            <person name="Goker M."/>
            <person name="Wirth R."/>
            <person name="Woyke T."/>
            <person name="Bristow J."/>
            <person name="Eisen J.A."/>
            <person name="Markowitz V."/>
            <person name="Hugenholtz P."/>
            <person name="Klenk H.P."/>
            <person name="Kyrpides N.C."/>
        </authorList>
    </citation>
    <scope>NUCLEOTIDE SEQUENCE [LARGE SCALE GENOMIC DNA]</scope>
    <source>
        <strain evidence="3">DSM 14429 / JCM 11212 / NBRC 100878 / IC-017</strain>
    </source>
</reference>
<dbReference type="OrthoDB" id="206586at2157"/>
<dbReference type="InterPro" id="IPR027417">
    <property type="entry name" value="P-loop_NTPase"/>
</dbReference>
<dbReference type="Proteomes" id="UP000006681">
    <property type="component" value="Chromosome"/>
</dbReference>
<dbReference type="EMBL" id="CP002100">
    <property type="protein sequence ID" value="ADN49589.1"/>
    <property type="molecule type" value="Genomic_DNA"/>
</dbReference>
<feature type="coiled-coil region" evidence="1">
    <location>
        <begin position="996"/>
        <end position="1023"/>
    </location>
</feature>
<gene>
    <name evidence="2" type="ordered locus">Vdis_0176</name>
</gene>
<proteinExistence type="predicted"/>
<organism evidence="2 3">
    <name type="scientific">Vulcanisaeta distributa (strain DSM 14429 / JCM 11212 / NBRC 100878 / IC-017)</name>
    <dbReference type="NCBI Taxonomy" id="572478"/>
    <lineage>
        <taxon>Archaea</taxon>
        <taxon>Thermoproteota</taxon>
        <taxon>Thermoprotei</taxon>
        <taxon>Thermoproteales</taxon>
        <taxon>Thermoproteaceae</taxon>
        <taxon>Vulcanisaeta</taxon>
    </lineage>
</organism>
<dbReference type="eggNOG" id="arCOG00368">
    <property type="taxonomic scope" value="Archaea"/>
</dbReference>
<dbReference type="KEGG" id="vdi:Vdis_0176"/>
<evidence type="ECO:0000313" key="2">
    <source>
        <dbReference type="EMBL" id="ADN49589.1"/>
    </source>
</evidence>
<keyword evidence="1" id="KW-0175">Coiled coil</keyword>
<dbReference type="AlphaFoldDB" id="E1QSS2"/>
<sequence length="1119" mass="128144">MINNEETILKNGIEINNKMSKSLPCSPWIDYTKAHENIRNELENTITNYVIKQVKGIRTPVIVAPYGSGKTTLLRHLLCYSIGQGIPAIKINLLDFVSFLESQNISDINEDNLIGYISLFCTKAIEQTINCLQSSGQNCLSYVRSIIDEFSTININKDIAIEVLSKFLKTKDQRCVLLIDEIEEGYEHLRKIVRFGTTPFRGIFDLVYQGLPRIFPILAFGPSSIYSEIVSNAGSWRVVSYVIPMIMPTNITQRVTNLSPYISNLIWWIGKGRPGHVDKLLQMKIHVEAQNALTNCQGILETDAVKNLQGTYVVGNIPYIDQAAYRRIETSLNNDERNLFRILSVLVGPVPESMLSKCIDMNKIKYSKLPEYFIKSTQLIKVDDALNILKKVLLNLGYTINDFARDILYALFYSWSDHDMMILDKRGLTELIGIAKDMAIEFYQNDLFNALSKLDLDALYTELLNSKRDSNEHYYALAPLTTLGAIYPPVLLMPLIGCCKEKSLDDLYRIFDKFTIKDLLNLSDRLQEEIINYAHMRGMDNETIQNMNKYKVVFVLSKYIKNDEFIKQIKKLLTNDYIHGIVFIPLPYNEDPSSIVSSLRELWQDYIDVGLIDIMYPSARAILFLMGLIYNKYVRCDVKYTDRELGMYDQFMRAIIELLKEIIINRLPSKRNKIAQAIVSSRTTEAIKEELENILSEGYNKVGSGKERYLLLLAGAEHRNILEQYLNTLIAKKSGKYASSTGIIEDVVKRFKELINTLHDHGIEIKHEVTSGFESFLDNAWDYYDDIRSRWDQIYDQIQSGDVFNKVLEVLNDLYTISNLPKEAETRQLIEEEFNKITKKVIGNNENNIKSLITWIVLQKMLNKHPDKLPFNDEEECKDSTEELSSSLSKLGDLDNIVSDIDKILNKIGKYIDNKSVGILNELEKIKEIINNTKDSINEVSHYIEDCTNRLVALNTVEKMWFLEFIMRGWSSGRKRNKGLMANLLDNISSIIDDINSSLLNNLKTVLRNLNDIEADLEELKKLTASDNELSLGSVFAIADYGALIERYRKDLEQVLLNSGTIPELAQKLSILKDAVNDLANTIKTIRRDNEVLALIKKIEYNINRLSKEIQEIEGGEIS</sequence>
<dbReference type="STRING" id="572478.Vdis_0176"/>
<reference evidence="3" key="2">
    <citation type="journal article" date="2010" name="Stand. Genomic Sci.">
        <title>Complete genome sequence of Vulcanisaeta distributa type strain (IC-017T).</title>
        <authorList>
            <person name="Mavromatis K."/>
            <person name="Sikorski J."/>
            <person name="Pabst E."/>
            <person name="Teshima H."/>
            <person name="Lapidus A."/>
            <person name="Lucas S."/>
            <person name="Nolan M."/>
            <person name="Glavina Del Rio T."/>
            <person name="Cheng J."/>
            <person name="Bruce D."/>
            <person name="Goodwin L."/>
            <person name="Pitluck S."/>
            <person name="Liolios K."/>
            <person name="Ivanova N."/>
            <person name="Mikhailova N."/>
            <person name="Pati A."/>
            <person name="Chen A."/>
            <person name="Palaniappan K."/>
            <person name="Land M."/>
            <person name="Hauser L."/>
            <person name="Chang Y."/>
            <person name="Jeffries C."/>
            <person name="Rohde M."/>
            <person name="Spring S."/>
            <person name="Goker M."/>
            <person name="Wirth R."/>
            <person name="Woyke T."/>
            <person name="Bristow J."/>
            <person name="Eisen J."/>
            <person name="Markowitz V."/>
            <person name="Hugenholtz P."/>
            <person name="Klenk H."/>
            <person name="Kyrpides N."/>
        </authorList>
    </citation>
    <scope>NUCLEOTIDE SEQUENCE [LARGE SCALE GENOMIC DNA]</scope>
    <source>
        <strain evidence="3">DSM 14429 / JCM 11212 / NBRC 100878 / IC-017</strain>
    </source>
</reference>
<protein>
    <submittedName>
        <fullName evidence="2">Uncharacterized protein</fullName>
    </submittedName>
</protein>
<accession>E1QSS2</accession>
<dbReference type="HOGENOM" id="CLU_280564_0_0_2"/>
<dbReference type="Gene3D" id="3.40.50.300">
    <property type="entry name" value="P-loop containing nucleotide triphosphate hydrolases"/>
    <property type="match status" value="1"/>
</dbReference>
<evidence type="ECO:0000313" key="3">
    <source>
        <dbReference type="Proteomes" id="UP000006681"/>
    </source>
</evidence>